<accession>A0A0B8PHI3</accession>
<reference evidence="1 2" key="2">
    <citation type="submission" date="2015-01" db="EMBL/GenBank/DDBJ databases">
        <authorList>
            <consortium name="NBRP consortium"/>
            <person name="Sawabe T."/>
            <person name="Meirelles P."/>
            <person name="Feng G."/>
            <person name="Sayaka M."/>
            <person name="Hattori M."/>
            <person name="Ohkuma M."/>
        </authorList>
    </citation>
    <scope>NUCLEOTIDE SEQUENCE [LARGE SCALE GENOMIC DNA]</scope>
    <source>
        <strain evidence="1 2">JCM19232</strain>
    </source>
</reference>
<sequence length="85" mass="9933">MNISKHEQRVLHVLALGGEIQYQRSEKSKINEILCFTREGHVLSDCTLEIFKRLKNKKFIRSKKSMPYRITQLGAASVRSQMVQR</sequence>
<dbReference type="InterPro" id="IPR018654">
    <property type="entry name" value="YjhX_toxin"/>
</dbReference>
<comment type="caution">
    <text evidence="1">The sequence shown here is derived from an EMBL/GenBank/DDBJ whole genome shotgun (WGS) entry which is preliminary data.</text>
</comment>
<name>A0A0B8PHI3_9VIBR</name>
<dbReference type="EMBL" id="BBSA01000011">
    <property type="protein sequence ID" value="GAM64092.1"/>
    <property type="molecule type" value="Genomic_DNA"/>
</dbReference>
<proteinExistence type="predicted"/>
<gene>
    <name evidence="1" type="ORF">JCM19232_3368</name>
</gene>
<organism evidence="1 2">
    <name type="scientific">Vibrio ishigakensis</name>
    <dbReference type="NCBI Taxonomy" id="1481914"/>
    <lineage>
        <taxon>Bacteria</taxon>
        <taxon>Pseudomonadati</taxon>
        <taxon>Pseudomonadota</taxon>
        <taxon>Gammaproteobacteria</taxon>
        <taxon>Vibrionales</taxon>
        <taxon>Vibrionaceae</taxon>
        <taxon>Vibrio</taxon>
    </lineage>
</organism>
<evidence type="ECO:0000313" key="1">
    <source>
        <dbReference type="EMBL" id="GAM64092.1"/>
    </source>
</evidence>
<dbReference type="Proteomes" id="UP000031670">
    <property type="component" value="Unassembled WGS sequence"/>
</dbReference>
<dbReference type="NCBIfam" id="NF010240">
    <property type="entry name" value="PRK13687.1"/>
    <property type="match status" value="1"/>
</dbReference>
<reference evidence="1 2" key="1">
    <citation type="submission" date="2015-01" db="EMBL/GenBank/DDBJ databases">
        <title>Vibrio sp. C5 JCM 19232 whole genome shotgun sequence.</title>
        <authorList>
            <person name="Sawabe T."/>
            <person name="Meirelles P."/>
            <person name="Feng G."/>
            <person name="Sayaka M."/>
            <person name="Hattori M."/>
            <person name="Ohkuma M."/>
        </authorList>
    </citation>
    <scope>NUCLEOTIDE SEQUENCE [LARGE SCALE GENOMIC DNA]</scope>
    <source>
        <strain evidence="1 2">JCM19232</strain>
    </source>
</reference>
<dbReference type="AlphaFoldDB" id="A0A0B8PHI3"/>
<protein>
    <submittedName>
        <fullName evidence="1">Uncharacterized protein</fullName>
    </submittedName>
</protein>
<dbReference type="Pfam" id="PF09857">
    <property type="entry name" value="YjhX_toxin"/>
    <property type="match status" value="1"/>
</dbReference>
<evidence type="ECO:0000313" key="2">
    <source>
        <dbReference type="Proteomes" id="UP000031670"/>
    </source>
</evidence>